<name>A0ABT1NDE7_9FIRM</name>
<dbReference type="Proteomes" id="UP001651880">
    <property type="component" value="Unassembled WGS sequence"/>
</dbReference>
<evidence type="ECO:0000256" key="4">
    <source>
        <dbReference type="ARBA" id="ARBA00022741"/>
    </source>
</evidence>
<comment type="catalytic activity">
    <reaction evidence="8">
        <text>L-aspartate + L-glutamine + ATP + H2O = L-asparagine + L-glutamate + AMP + diphosphate + H(+)</text>
        <dbReference type="Rhea" id="RHEA:12228"/>
        <dbReference type="ChEBI" id="CHEBI:15377"/>
        <dbReference type="ChEBI" id="CHEBI:15378"/>
        <dbReference type="ChEBI" id="CHEBI:29985"/>
        <dbReference type="ChEBI" id="CHEBI:29991"/>
        <dbReference type="ChEBI" id="CHEBI:30616"/>
        <dbReference type="ChEBI" id="CHEBI:33019"/>
        <dbReference type="ChEBI" id="CHEBI:58048"/>
        <dbReference type="ChEBI" id="CHEBI:58359"/>
        <dbReference type="ChEBI" id="CHEBI:456215"/>
        <dbReference type="EC" id="6.3.5.4"/>
    </reaction>
</comment>
<dbReference type="PANTHER" id="PTHR43284:SF1">
    <property type="entry name" value="ASPARAGINE SYNTHETASE"/>
    <property type="match status" value="1"/>
</dbReference>
<feature type="domain" description="Glutamine amidotransferase type-2" evidence="9">
    <location>
        <begin position="2"/>
        <end position="211"/>
    </location>
</feature>
<dbReference type="EMBL" id="JAJEKE010000003">
    <property type="protein sequence ID" value="MCQ1529166.1"/>
    <property type="molecule type" value="Genomic_DNA"/>
</dbReference>
<reference evidence="10 11" key="1">
    <citation type="submission" date="2021-10" db="EMBL/GenBank/DDBJ databases">
        <title>Lutispora strain m25 sp. nov., a thermophilic, non-spore-forming bacterium isolated from a lab-scale methanogenic bioreactor digesting anaerobic sludge.</title>
        <authorList>
            <person name="El Houari A."/>
            <person name="Mcdonald J."/>
        </authorList>
    </citation>
    <scope>NUCLEOTIDE SEQUENCE [LARGE SCALE GENOMIC DNA]</scope>
    <source>
        <strain evidence="11">m25</strain>
    </source>
</reference>
<evidence type="ECO:0000259" key="9">
    <source>
        <dbReference type="PROSITE" id="PS51278"/>
    </source>
</evidence>
<dbReference type="Pfam" id="PF00733">
    <property type="entry name" value="Asn_synthase"/>
    <property type="match status" value="1"/>
</dbReference>
<evidence type="ECO:0000256" key="8">
    <source>
        <dbReference type="ARBA" id="ARBA00048741"/>
    </source>
</evidence>
<dbReference type="CDD" id="cd00712">
    <property type="entry name" value="AsnB"/>
    <property type="match status" value="1"/>
</dbReference>
<keyword evidence="10" id="KW-0436">Ligase</keyword>
<dbReference type="InterPro" id="IPR033738">
    <property type="entry name" value="AsnB_N"/>
</dbReference>
<evidence type="ECO:0000256" key="3">
    <source>
        <dbReference type="ARBA" id="ARBA00012737"/>
    </source>
</evidence>
<dbReference type="Gene3D" id="3.60.20.10">
    <property type="entry name" value="Glutamine Phosphoribosylpyrophosphate, subunit 1, domain 1"/>
    <property type="match status" value="1"/>
</dbReference>
<dbReference type="SUPFAM" id="SSF52402">
    <property type="entry name" value="Adenine nucleotide alpha hydrolases-like"/>
    <property type="match status" value="1"/>
</dbReference>
<dbReference type="Gene3D" id="3.40.50.620">
    <property type="entry name" value="HUPs"/>
    <property type="match status" value="1"/>
</dbReference>
<dbReference type="InterPro" id="IPR001962">
    <property type="entry name" value="Asn_synthase"/>
</dbReference>
<dbReference type="EC" id="6.3.5.4" evidence="3"/>
<dbReference type="InterPro" id="IPR029055">
    <property type="entry name" value="Ntn_hydrolases_N"/>
</dbReference>
<dbReference type="InterPro" id="IPR006426">
    <property type="entry name" value="Asn_synth_AEB"/>
</dbReference>
<dbReference type="GO" id="GO:0004066">
    <property type="term" value="F:asparagine synthase (glutamine-hydrolyzing) activity"/>
    <property type="evidence" value="ECO:0007669"/>
    <property type="project" value="UniProtKB-EC"/>
</dbReference>
<organism evidence="10 11">
    <name type="scientific">Lutispora saccharofermentans</name>
    <dbReference type="NCBI Taxonomy" id="3024236"/>
    <lineage>
        <taxon>Bacteria</taxon>
        <taxon>Bacillati</taxon>
        <taxon>Bacillota</taxon>
        <taxon>Clostridia</taxon>
        <taxon>Lutisporales</taxon>
        <taxon>Lutisporaceae</taxon>
        <taxon>Lutispora</taxon>
    </lineage>
</organism>
<sequence length="616" mass="71623">MCGICGMIGKKDEEVIERMINKLKHRGPDGSGKYFDEDMVGLGHVRLSIIDLSLDAQQPMVSQDGRYAIVYNGEIFNYKELRSDLESLGYTFKSDSDTEVLLNAYIEWKEGFLSKLNGMFSFAIWDSCDKVLFCARDRLGVKPFYYFKDDEVFVFASEIKAILEYMKYKVKPDDEVIYEYLINGYVDYDDKTFFSGVYKLKPGHYATVSYDKKIDMIKYWDIDSIREENAMNYADCKNKLSKLFKSSVELRLRSDVPIGSCLSGGIDSSSIVCTMSDILEGSVVNTFSSCSEDKAYDERKYIEEVLRRQNINGNYLFPDSSGLIKDIYNLVYHQEEPFLSTSVFAQWCLMRKAKDEGVKVILDGQGADEIFGGYRKYRLYYIKELYTQRNFSEILIQIIKGIDQTNLSYNAKADLNKIKKIFGLKSNNAGILNYYNSDFISSCSSQKISMISPKSLEEAMYMDLTRTSLPALLRYEDKNSMAFSIETRLPFLDYRIVEFAKQIPNKYKLQHGWSKSILRDVMKGTLPDSIRLRKDKMGFATAEKTWLLEQAAFFRSIFNQEEFLSSKYINPSLVYKDFYDIINSNNYNHLWRWISLELWMRCFFNGVDQHEKIMDF</sequence>
<dbReference type="SUPFAM" id="SSF56235">
    <property type="entry name" value="N-terminal nucleophile aminohydrolases (Ntn hydrolases)"/>
    <property type="match status" value="1"/>
</dbReference>
<evidence type="ECO:0000256" key="1">
    <source>
        <dbReference type="ARBA" id="ARBA00005187"/>
    </source>
</evidence>
<gene>
    <name evidence="10" type="primary">asnB</name>
    <name evidence="10" type="ORF">LJD61_06335</name>
</gene>
<dbReference type="PROSITE" id="PS51278">
    <property type="entry name" value="GATASE_TYPE_2"/>
    <property type="match status" value="1"/>
</dbReference>
<keyword evidence="6" id="KW-0028">Amino-acid biosynthesis</keyword>
<dbReference type="InterPro" id="IPR017932">
    <property type="entry name" value="GATase_2_dom"/>
</dbReference>
<comment type="pathway">
    <text evidence="1">Amino-acid biosynthesis; L-asparagine biosynthesis; L-asparagine from L-aspartate (L-Gln route): step 1/1.</text>
</comment>
<dbReference type="Pfam" id="PF13537">
    <property type="entry name" value="GATase_7"/>
    <property type="match status" value="1"/>
</dbReference>
<dbReference type="RefSeq" id="WP_255226681.1">
    <property type="nucleotide sequence ID" value="NZ_JAJEKE010000003.1"/>
</dbReference>
<dbReference type="InterPro" id="IPR014729">
    <property type="entry name" value="Rossmann-like_a/b/a_fold"/>
</dbReference>
<accession>A0ABT1NDE7</accession>
<comment type="caution">
    <text evidence="10">The sequence shown here is derived from an EMBL/GenBank/DDBJ whole genome shotgun (WGS) entry which is preliminary data.</text>
</comment>
<dbReference type="PIRSF" id="PIRSF001589">
    <property type="entry name" value="Asn_synthetase_glu-h"/>
    <property type="match status" value="1"/>
</dbReference>
<evidence type="ECO:0000256" key="5">
    <source>
        <dbReference type="ARBA" id="ARBA00022840"/>
    </source>
</evidence>
<dbReference type="CDD" id="cd01991">
    <property type="entry name" value="Asn_synthase_B_C"/>
    <property type="match status" value="1"/>
</dbReference>
<keyword evidence="7" id="KW-0315">Glutamine amidotransferase</keyword>
<evidence type="ECO:0000256" key="7">
    <source>
        <dbReference type="ARBA" id="ARBA00022962"/>
    </source>
</evidence>
<dbReference type="InterPro" id="IPR051786">
    <property type="entry name" value="ASN_synthetase/amidase"/>
</dbReference>
<proteinExistence type="inferred from homology"/>
<dbReference type="NCBIfam" id="TIGR01536">
    <property type="entry name" value="asn_synth_AEB"/>
    <property type="match status" value="1"/>
</dbReference>
<evidence type="ECO:0000313" key="11">
    <source>
        <dbReference type="Proteomes" id="UP001651880"/>
    </source>
</evidence>
<keyword evidence="6" id="KW-0061">Asparagine biosynthesis</keyword>
<keyword evidence="4" id="KW-0547">Nucleotide-binding</keyword>
<evidence type="ECO:0000256" key="2">
    <source>
        <dbReference type="ARBA" id="ARBA00005752"/>
    </source>
</evidence>
<keyword evidence="5" id="KW-0067">ATP-binding</keyword>
<evidence type="ECO:0000313" key="10">
    <source>
        <dbReference type="EMBL" id="MCQ1529166.1"/>
    </source>
</evidence>
<protein>
    <recommendedName>
        <fullName evidence="3">asparagine synthase (glutamine-hydrolyzing)</fullName>
        <ecNumber evidence="3">6.3.5.4</ecNumber>
    </recommendedName>
</protein>
<dbReference type="PANTHER" id="PTHR43284">
    <property type="entry name" value="ASPARAGINE SYNTHETASE (GLUTAMINE-HYDROLYZING)"/>
    <property type="match status" value="1"/>
</dbReference>
<evidence type="ECO:0000256" key="6">
    <source>
        <dbReference type="ARBA" id="ARBA00022888"/>
    </source>
</evidence>
<comment type="similarity">
    <text evidence="2">Belongs to the asparagine synthetase family.</text>
</comment>
<keyword evidence="11" id="KW-1185">Reference proteome</keyword>